<dbReference type="EMBL" id="AZCV01000008">
    <property type="protein sequence ID" value="KRK37044.1"/>
    <property type="molecule type" value="Genomic_DNA"/>
</dbReference>
<name>A0A0R1H025_9LACO</name>
<evidence type="ECO:0008006" key="3">
    <source>
        <dbReference type="Google" id="ProtNLM"/>
    </source>
</evidence>
<evidence type="ECO:0000313" key="2">
    <source>
        <dbReference type="Proteomes" id="UP000050909"/>
    </source>
</evidence>
<organism evidence="1 2">
    <name type="scientific">Amylolactobacillus amylotrophicus DSM 20534</name>
    <dbReference type="NCBI Taxonomy" id="1423722"/>
    <lineage>
        <taxon>Bacteria</taxon>
        <taxon>Bacillati</taxon>
        <taxon>Bacillota</taxon>
        <taxon>Bacilli</taxon>
        <taxon>Lactobacillales</taxon>
        <taxon>Lactobacillaceae</taxon>
        <taxon>Amylolactobacillus</taxon>
    </lineage>
</organism>
<reference evidence="1 2" key="1">
    <citation type="journal article" date="2015" name="Genome Announc.">
        <title>Expanding the biotechnology potential of lactobacilli through comparative genomics of 213 strains and associated genera.</title>
        <authorList>
            <person name="Sun Z."/>
            <person name="Harris H.M."/>
            <person name="McCann A."/>
            <person name="Guo C."/>
            <person name="Argimon S."/>
            <person name="Zhang W."/>
            <person name="Yang X."/>
            <person name="Jeffery I.B."/>
            <person name="Cooney J.C."/>
            <person name="Kagawa T.F."/>
            <person name="Liu W."/>
            <person name="Song Y."/>
            <person name="Salvetti E."/>
            <person name="Wrobel A."/>
            <person name="Rasinkangas P."/>
            <person name="Parkhill J."/>
            <person name="Rea M.C."/>
            <person name="O'Sullivan O."/>
            <person name="Ritari J."/>
            <person name="Douillard F.P."/>
            <person name="Paul Ross R."/>
            <person name="Yang R."/>
            <person name="Briner A.E."/>
            <person name="Felis G.E."/>
            <person name="de Vos W.M."/>
            <person name="Barrangou R."/>
            <person name="Klaenhammer T.R."/>
            <person name="Caufield P.W."/>
            <person name="Cui Y."/>
            <person name="Zhang H."/>
            <person name="O'Toole P.W."/>
        </authorList>
    </citation>
    <scope>NUCLEOTIDE SEQUENCE [LARGE SCALE GENOMIC DNA]</scope>
    <source>
        <strain evidence="1 2">DSM 20534</strain>
    </source>
</reference>
<dbReference type="RefSeq" id="WP_056947134.1">
    <property type="nucleotide sequence ID" value="NZ_AZCV01000008.1"/>
</dbReference>
<keyword evidence="2" id="KW-1185">Reference proteome</keyword>
<dbReference type="Gene3D" id="3.30.2310.20">
    <property type="entry name" value="RelE-like"/>
    <property type="match status" value="1"/>
</dbReference>
<dbReference type="PATRIC" id="fig|1423722.3.peg.1574"/>
<sequence length="106" mass="12590">MEEEKLELVMTDGFLTSLQSLVQDWEEVGLTEEKISEYVVLIQSSLESLKCFPRRFADVSGTFGFSMETRRIQIGRLYAIFYRIDQEKEYLLIGPIYHQRQLRQKF</sequence>
<protein>
    <recommendedName>
        <fullName evidence="3">Plasmid stabilization system protein</fullName>
    </recommendedName>
</protein>
<gene>
    <name evidence="1" type="ORF">FC62_GL001548</name>
</gene>
<dbReference type="InterPro" id="IPR035093">
    <property type="entry name" value="RelE/ParE_toxin_dom_sf"/>
</dbReference>
<evidence type="ECO:0000313" key="1">
    <source>
        <dbReference type="EMBL" id="KRK37044.1"/>
    </source>
</evidence>
<dbReference type="Proteomes" id="UP000050909">
    <property type="component" value="Unassembled WGS sequence"/>
</dbReference>
<comment type="caution">
    <text evidence="1">The sequence shown here is derived from an EMBL/GenBank/DDBJ whole genome shotgun (WGS) entry which is preliminary data.</text>
</comment>
<proteinExistence type="predicted"/>
<dbReference type="AlphaFoldDB" id="A0A0R1H025"/>
<accession>A0A0R1H025</accession>